<reference evidence="2" key="1">
    <citation type="submission" date="2023-03" db="EMBL/GenBank/DDBJ databases">
        <title>Massive genome expansion in bonnet fungi (Mycena s.s.) driven by repeated elements and novel gene families across ecological guilds.</title>
        <authorList>
            <consortium name="Lawrence Berkeley National Laboratory"/>
            <person name="Harder C.B."/>
            <person name="Miyauchi S."/>
            <person name="Viragh M."/>
            <person name="Kuo A."/>
            <person name="Thoen E."/>
            <person name="Andreopoulos B."/>
            <person name="Lu D."/>
            <person name="Skrede I."/>
            <person name="Drula E."/>
            <person name="Henrissat B."/>
            <person name="Morin E."/>
            <person name="Kohler A."/>
            <person name="Barry K."/>
            <person name="LaButti K."/>
            <person name="Morin E."/>
            <person name="Salamov A."/>
            <person name="Lipzen A."/>
            <person name="Mereny Z."/>
            <person name="Hegedus B."/>
            <person name="Baldrian P."/>
            <person name="Stursova M."/>
            <person name="Weitz H."/>
            <person name="Taylor A."/>
            <person name="Grigoriev I.V."/>
            <person name="Nagy L.G."/>
            <person name="Martin F."/>
            <person name="Kauserud H."/>
        </authorList>
    </citation>
    <scope>NUCLEOTIDE SEQUENCE</scope>
    <source>
        <strain evidence="2">9144</strain>
    </source>
</reference>
<dbReference type="Gene3D" id="3.30.559.10">
    <property type="entry name" value="Chloramphenicol acetyltransferase-like domain"/>
    <property type="match status" value="2"/>
</dbReference>
<dbReference type="EMBL" id="JARJCW010000003">
    <property type="protein sequence ID" value="KAJ7227339.1"/>
    <property type="molecule type" value="Genomic_DNA"/>
</dbReference>
<dbReference type="InterPro" id="IPR050317">
    <property type="entry name" value="Plant_Fungal_Acyltransferase"/>
</dbReference>
<sequence length="494" mass="53931">MAQITVTSSSRFFPDEPSSPHTFALSILDASVSNFAPTASAWVYNTPVEQNLSLDIAHLQKSFVKTLNVYPQWAGQLQYTKYNATGGHTSRSRRLEVIYGTSEDPGVEFVVANGSATVTSSFPSFEDRTSGLAAFDASSLGELDLLPKIPALAPRTNGDSNGLPCLIVQVTAFKCGGVVIALKVSHPLADAQTLALFVHDWAAINSALARNVLPPILARPFCPADLDRAALGDIDATAPDPEIIETAQELPIHRYDWWASADGCPFGALESTNIPPHLTSLGDIELGPPIPWAEWDVEAPVSNFLLYFSVDEIARIWAAASSPGQIISRFDALQAHLWSVLIRAQEPESEEEQFHFNLSLGARDRVAPALGEHFLGSPIVLARATGTRAMSLPQLARTIRGTLAQFTHTRVAALLHEMAFDVDARRMWGAFVGRRNTIITSWLRLGVYEIMEGMPQSTAGGPWYLDGASVSLMLTTRVIQRMLRDPLLRKYRSE</sequence>
<dbReference type="PANTHER" id="PTHR31642:SF310">
    <property type="entry name" value="FATTY ALCOHOL:CAFFEOYL-COA ACYLTRANSFERASE"/>
    <property type="match status" value="1"/>
</dbReference>
<dbReference type="AlphaFoldDB" id="A0AAD7E443"/>
<evidence type="ECO:0000313" key="3">
    <source>
        <dbReference type="Proteomes" id="UP001219525"/>
    </source>
</evidence>
<dbReference type="GO" id="GO:0016747">
    <property type="term" value="F:acyltransferase activity, transferring groups other than amino-acyl groups"/>
    <property type="evidence" value="ECO:0007669"/>
    <property type="project" value="TreeGrafter"/>
</dbReference>
<dbReference type="InterPro" id="IPR023213">
    <property type="entry name" value="CAT-like_dom_sf"/>
</dbReference>
<protein>
    <submittedName>
        <fullName evidence="2">Transferase family-domain-containing protein</fullName>
    </submittedName>
</protein>
<organism evidence="2 3">
    <name type="scientific">Mycena pura</name>
    <dbReference type="NCBI Taxonomy" id="153505"/>
    <lineage>
        <taxon>Eukaryota</taxon>
        <taxon>Fungi</taxon>
        <taxon>Dikarya</taxon>
        <taxon>Basidiomycota</taxon>
        <taxon>Agaricomycotina</taxon>
        <taxon>Agaricomycetes</taxon>
        <taxon>Agaricomycetidae</taxon>
        <taxon>Agaricales</taxon>
        <taxon>Marasmiineae</taxon>
        <taxon>Mycenaceae</taxon>
        <taxon>Mycena</taxon>
    </lineage>
</organism>
<dbReference type="Proteomes" id="UP001219525">
    <property type="component" value="Unassembled WGS sequence"/>
</dbReference>
<accession>A0AAD7E443</accession>
<dbReference type="Pfam" id="PF02458">
    <property type="entry name" value="Transferase"/>
    <property type="match status" value="1"/>
</dbReference>
<keyword evidence="1 2" id="KW-0808">Transferase</keyword>
<evidence type="ECO:0000256" key="1">
    <source>
        <dbReference type="ARBA" id="ARBA00022679"/>
    </source>
</evidence>
<gene>
    <name evidence="2" type="ORF">GGX14DRAFT_419134</name>
</gene>
<dbReference type="GO" id="GO:0044550">
    <property type="term" value="P:secondary metabolite biosynthetic process"/>
    <property type="evidence" value="ECO:0007669"/>
    <property type="project" value="TreeGrafter"/>
</dbReference>
<evidence type="ECO:0000313" key="2">
    <source>
        <dbReference type="EMBL" id="KAJ7227339.1"/>
    </source>
</evidence>
<comment type="caution">
    <text evidence="2">The sequence shown here is derived from an EMBL/GenBank/DDBJ whole genome shotgun (WGS) entry which is preliminary data.</text>
</comment>
<keyword evidence="3" id="KW-1185">Reference proteome</keyword>
<proteinExistence type="predicted"/>
<dbReference type="PANTHER" id="PTHR31642">
    <property type="entry name" value="TRICHOTHECENE 3-O-ACETYLTRANSFERASE"/>
    <property type="match status" value="1"/>
</dbReference>
<name>A0AAD7E443_9AGAR</name>